<dbReference type="GO" id="GO:0005524">
    <property type="term" value="F:ATP binding"/>
    <property type="evidence" value="ECO:0007669"/>
    <property type="project" value="UniProtKB-KW"/>
</dbReference>
<accession>A0A840L6G4</accession>
<dbReference type="Pfam" id="PF00005">
    <property type="entry name" value="ABC_tran"/>
    <property type="match status" value="1"/>
</dbReference>
<evidence type="ECO:0000259" key="5">
    <source>
        <dbReference type="PROSITE" id="PS50893"/>
    </source>
</evidence>
<evidence type="ECO:0000256" key="4">
    <source>
        <dbReference type="ARBA" id="ARBA00022840"/>
    </source>
</evidence>
<dbReference type="InterPro" id="IPR003439">
    <property type="entry name" value="ABC_transporter-like_ATP-bd"/>
</dbReference>
<keyword evidence="2" id="KW-0472">Membrane</keyword>
<evidence type="ECO:0000313" key="6">
    <source>
        <dbReference type="EMBL" id="MBB4844164.1"/>
    </source>
</evidence>
<dbReference type="Proteomes" id="UP000562027">
    <property type="component" value="Unassembled WGS sequence"/>
</dbReference>
<dbReference type="PANTHER" id="PTHR42939:SF1">
    <property type="entry name" value="ABC TRANSPORTER ATP-BINDING PROTEIN ALBC-RELATED"/>
    <property type="match status" value="1"/>
</dbReference>
<dbReference type="PROSITE" id="PS00211">
    <property type="entry name" value="ABC_TRANSPORTER_1"/>
    <property type="match status" value="1"/>
</dbReference>
<evidence type="ECO:0000256" key="1">
    <source>
        <dbReference type="ARBA" id="ARBA00022448"/>
    </source>
</evidence>
<dbReference type="InterPro" id="IPR051782">
    <property type="entry name" value="ABC_Transporter_VariousFunc"/>
</dbReference>
<organism evidence="6 7">
    <name type="scientific">Roseateles oligotrophus</name>
    <dbReference type="NCBI Taxonomy" id="1769250"/>
    <lineage>
        <taxon>Bacteria</taxon>
        <taxon>Pseudomonadati</taxon>
        <taxon>Pseudomonadota</taxon>
        <taxon>Betaproteobacteria</taxon>
        <taxon>Burkholderiales</taxon>
        <taxon>Sphaerotilaceae</taxon>
        <taxon>Roseateles</taxon>
    </lineage>
</organism>
<comment type="caution">
    <text evidence="6">The sequence shown here is derived from an EMBL/GenBank/DDBJ whole genome shotgun (WGS) entry which is preliminary data.</text>
</comment>
<name>A0A840L6G4_9BURK</name>
<dbReference type="AlphaFoldDB" id="A0A840L6G4"/>
<keyword evidence="7" id="KW-1185">Reference proteome</keyword>
<dbReference type="Gene3D" id="3.40.50.300">
    <property type="entry name" value="P-loop containing nucleotide triphosphate hydrolases"/>
    <property type="match status" value="1"/>
</dbReference>
<sequence length="235" mass="25307">MLKIDGLVKRYGERVVVDHLHLQVSGGEIYALLGPNGAGKSSTLACVLGFAQPDAGSIRLAHSELPIAEAATRHAAYISENVALYERLSGVENVEFFMRLSGRKPRRQEIEALLERAGLPPEAWGRQAHSYSKGMRQKVGIVMALAKQASLLVLDEPTSGLDPEASVAFGGLIRELANQGTAVLMATHDLFRAQELAHRCGMLVAGHLVGEWVVDALHAGELERNYLATLAGRPA</sequence>
<dbReference type="RefSeq" id="WP_184300145.1">
    <property type="nucleotide sequence ID" value="NZ_JACHLP010000005.1"/>
</dbReference>
<dbReference type="EMBL" id="JACHLP010000005">
    <property type="protein sequence ID" value="MBB4844164.1"/>
    <property type="molecule type" value="Genomic_DNA"/>
</dbReference>
<keyword evidence="4 6" id="KW-0067">ATP-binding</keyword>
<dbReference type="PROSITE" id="PS50893">
    <property type="entry name" value="ABC_TRANSPORTER_2"/>
    <property type="match status" value="1"/>
</dbReference>
<keyword evidence="1" id="KW-0813">Transport</keyword>
<feature type="domain" description="ABC transporter" evidence="5">
    <location>
        <begin position="2"/>
        <end position="230"/>
    </location>
</feature>
<dbReference type="GO" id="GO:0016887">
    <property type="term" value="F:ATP hydrolysis activity"/>
    <property type="evidence" value="ECO:0007669"/>
    <property type="project" value="InterPro"/>
</dbReference>
<protein>
    <submittedName>
        <fullName evidence="6">ABC-2 type transport system ATP-binding protein</fullName>
    </submittedName>
</protein>
<proteinExistence type="predicted"/>
<dbReference type="CDD" id="cd03230">
    <property type="entry name" value="ABC_DR_subfamily_A"/>
    <property type="match status" value="1"/>
</dbReference>
<evidence type="ECO:0000256" key="3">
    <source>
        <dbReference type="ARBA" id="ARBA00022741"/>
    </source>
</evidence>
<dbReference type="SUPFAM" id="SSF52540">
    <property type="entry name" value="P-loop containing nucleoside triphosphate hydrolases"/>
    <property type="match status" value="1"/>
</dbReference>
<dbReference type="PANTHER" id="PTHR42939">
    <property type="entry name" value="ABC TRANSPORTER ATP-BINDING PROTEIN ALBC-RELATED"/>
    <property type="match status" value="1"/>
</dbReference>
<evidence type="ECO:0000313" key="7">
    <source>
        <dbReference type="Proteomes" id="UP000562027"/>
    </source>
</evidence>
<gene>
    <name evidence="6" type="ORF">HNP55_002700</name>
</gene>
<dbReference type="InterPro" id="IPR027417">
    <property type="entry name" value="P-loop_NTPase"/>
</dbReference>
<keyword evidence="2" id="KW-1003">Cell membrane</keyword>
<evidence type="ECO:0000256" key="2">
    <source>
        <dbReference type="ARBA" id="ARBA00022475"/>
    </source>
</evidence>
<dbReference type="InterPro" id="IPR017871">
    <property type="entry name" value="ABC_transporter-like_CS"/>
</dbReference>
<dbReference type="SMART" id="SM00382">
    <property type="entry name" value="AAA"/>
    <property type="match status" value="1"/>
</dbReference>
<keyword evidence="3" id="KW-0547">Nucleotide-binding</keyword>
<reference evidence="6 7" key="1">
    <citation type="submission" date="2020-08" db="EMBL/GenBank/DDBJ databases">
        <title>Functional genomics of gut bacteria from endangered species of beetles.</title>
        <authorList>
            <person name="Carlos-Shanley C."/>
        </authorList>
    </citation>
    <scope>NUCLEOTIDE SEQUENCE [LARGE SCALE GENOMIC DNA]</scope>
    <source>
        <strain evidence="6 7">S00239</strain>
    </source>
</reference>
<dbReference type="InterPro" id="IPR003593">
    <property type="entry name" value="AAA+_ATPase"/>
</dbReference>